<proteinExistence type="inferred from homology"/>
<dbReference type="EMBL" id="CBSD020000002">
    <property type="protein sequence ID" value="CDG73492.1"/>
    <property type="molecule type" value="Genomic_DNA"/>
</dbReference>
<accession>A0AA36K7T4</accession>
<feature type="active site" description="Schiff-base intermediate with substrate" evidence="3">
    <location>
        <position position="163"/>
    </location>
</feature>
<evidence type="ECO:0000313" key="6">
    <source>
        <dbReference type="Proteomes" id="UP000019193"/>
    </source>
</evidence>
<feature type="binding site" evidence="4">
    <location>
        <position position="46"/>
    </location>
    <ligand>
        <name>pyruvate</name>
        <dbReference type="ChEBI" id="CHEBI:15361"/>
    </ligand>
</feature>
<dbReference type="CDD" id="cd00408">
    <property type="entry name" value="DHDPS-like"/>
    <property type="match status" value="1"/>
</dbReference>
<dbReference type="PIRSF" id="PIRSF001365">
    <property type="entry name" value="DHDPS"/>
    <property type="match status" value="1"/>
</dbReference>
<gene>
    <name evidence="5" type="ORF">ANICBIBUN_06779</name>
</gene>
<protein>
    <submittedName>
        <fullName evidence="5">Dihydrodipicolinate synthase</fullName>
    </submittedName>
</protein>
<evidence type="ECO:0000256" key="4">
    <source>
        <dbReference type="PIRSR" id="PIRSR001365-2"/>
    </source>
</evidence>
<sequence length="304" mass="33406">MKLKGIIGYPVTPFSDDNTINLPVLKQMLNLLIENGCDAIAPLGSTGESAYLKWDEWCLVAKTSIESINKRVPVIIGISELTTDQAIKKAQIAQSYGADALMVIPVSYWKLTDQEIFEYYQAIAQATSLPIMVYNNPATSGVDMSPELIVRMFNNIANITMVKESSGDIQRMHKIYELSKGELPFYNGCNPLALEALCAGASGWCTAAPNLLGQQPQQLIQHVKNGELEQAQKSFYQQLPILRFIVTGGLPKTIKAGLQLKGISAGSPRKPLSKATNIELNQLKQLLSEIENSLYTTKIDNSLK</sequence>
<dbReference type="PRINTS" id="PR00146">
    <property type="entry name" value="DHPICSNTHASE"/>
</dbReference>
<evidence type="ECO:0000256" key="3">
    <source>
        <dbReference type="PIRSR" id="PIRSR001365-1"/>
    </source>
</evidence>
<dbReference type="Gene3D" id="3.20.20.70">
    <property type="entry name" value="Aldolase class I"/>
    <property type="match status" value="1"/>
</dbReference>
<dbReference type="RefSeq" id="WP_023188013.1">
    <property type="nucleotide sequence ID" value="NZ_CBSD020000002.1"/>
</dbReference>
<comment type="caution">
    <text evidence="5">The sequence shown here is derived from an EMBL/GenBank/DDBJ whole genome shotgun (WGS) entry which is preliminary data.</text>
</comment>
<name>A0AA36K7T4_ACINO</name>
<dbReference type="AlphaFoldDB" id="A0AA36K7T4"/>
<reference evidence="5 6" key="1">
    <citation type="submission" date="2013-06" db="EMBL/GenBank/DDBJ databases">
        <title>Comparative analysis of genomes of multi-drug Acinetobacter sp. from Colombian Hospitals.</title>
        <authorList>
            <person name="Barreto-Hernandez E."/>
            <person name="Gonzalez E.B."/>
            <person name="Cepeda L.A."/>
            <person name="Valenzuela E.M."/>
            <person name="Falquet L."/>
            <person name="Reguero M.T."/>
            <person name="Mantilla R."/>
        </authorList>
    </citation>
    <scope>NUCLEOTIDE SEQUENCE [LARGE SCALE GENOMIC DNA]</scope>
    <source>
        <strain evidence="5 6">28F</strain>
    </source>
</reference>
<dbReference type="GO" id="GO:0019262">
    <property type="term" value="P:N-acetylneuraminate catabolic process"/>
    <property type="evidence" value="ECO:0007669"/>
    <property type="project" value="TreeGrafter"/>
</dbReference>
<organism evidence="5 6">
    <name type="scientific">Acinetobacter nosocomialis 28F</name>
    <dbReference type="NCBI Taxonomy" id="1147131"/>
    <lineage>
        <taxon>Bacteria</taxon>
        <taxon>Pseudomonadati</taxon>
        <taxon>Pseudomonadota</taxon>
        <taxon>Gammaproteobacteria</taxon>
        <taxon>Moraxellales</taxon>
        <taxon>Moraxellaceae</taxon>
        <taxon>Acinetobacter</taxon>
        <taxon>Acinetobacter calcoaceticus/baumannii complex</taxon>
    </lineage>
</organism>
<dbReference type="GO" id="GO:0005829">
    <property type="term" value="C:cytosol"/>
    <property type="evidence" value="ECO:0007669"/>
    <property type="project" value="TreeGrafter"/>
</dbReference>
<evidence type="ECO:0000313" key="5">
    <source>
        <dbReference type="EMBL" id="CDG73492.1"/>
    </source>
</evidence>
<keyword evidence="6" id="KW-1185">Reference proteome</keyword>
<dbReference type="Pfam" id="PF00701">
    <property type="entry name" value="DHDPS"/>
    <property type="match status" value="1"/>
</dbReference>
<feature type="active site" description="Proton donor/acceptor" evidence="3">
    <location>
        <position position="134"/>
    </location>
</feature>
<dbReference type="SUPFAM" id="SSF51569">
    <property type="entry name" value="Aldolase"/>
    <property type="match status" value="1"/>
</dbReference>
<dbReference type="SMART" id="SM01130">
    <property type="entry name" value="DHDPS"/>
    <property type="match status" value="1"/>
</dbReference>
<evidence type="ECO:0000256" key="2">
    <source>
        <dbReference type="PIRNR" id="PIRNR001365"/>
    </source>
</evidence>
<dbReference type="PANTHER" id="PTHR42849:SF1">
    <property type="entry name" value="N-ACETYLNEURAMINATE LYASE"/>
    <property type="match status" value="1"/>
</dbReference>
<evidence type="ECO:0000256" key="1">
    <source>
        <dbReference type="ARBA" id="ARBA00023239"/>
    </source>
</evidence>
<keyword evidence="1 2" id="KW-0456">Lyase</keyword>
<dbReference type="GO" id="GO:0008747">
    <property type="term" value="F:N-acetylneuraminate lyase activity"/>
    <property type="evidence" value="ECO:0007669"/>
    <property type="project" value="TreeGrafter"/>
</dbReference>
<dbReference type="PANTHER" id="PTHR42849">
    <property type="entry name" value="N-ACETYLNEURAMINATE LYASE"/>
    <property type="match status" value="1"/>
</dbReference>
<dbReference type="Proteomes" id="UP000019193">
    <property type="component" value="Unassembled WGS sequence"/>
</dbReference>
<comment type="similarity">
    <text evidence="2">Belongs to the DapA family.</text>
</comment>
<dbReference type="InterPro" id="IPR002220">
    <property type="entry name" value="DapA-like"/>
</dbReference>
<dbReference type="InterPro" id="IPR013785">
    <property type="entry name" value="Aldolase_TIM"/>
</dbReference>